<sequence>MQEAAIHFVSDNVMRSYLDAISGLTCSQRDCPGCHCRNGRRTFESIFHFKTDFSHLCRFRCLHSIDSGGRRALRGTVFMLEEMIFTAN</sequence>
<comment type="caution">
    <text evidence="1">The sequence shown here is derived from an EMBL/GenBank/DDBJ whole genome shotgun (WGS) entry which is preliminary data.</text>
</comment>
<dbReference type="AlphaFoldDB" id="A0AAV4UHH8"/>
<reference evidence="1 2" key="1">
    <citation type="submission" date="2021-06" db="EMBL/GenBank/DDBJ databases">
        <title>Caerostris darwini draft genome.</title>
        <authorList>
            <person name="Kono N."/>
            <person name="Arakawa K."/>
        </authorList>
    </citation>
    <scope>NUCLEOTIDE SEQUENCE [LARGE SCALE GENOMIC DNA]</scope>
</reference>
<proteinExistence type="predicted"/>
<keyword evidence="2" id="KW-1185">Reference proteome</keyword>
<evidence type="ECO:0000313" key="1">
    <source>
        <dbReference type="EMBL" id="GIY57186.1"/>
    </source>
</evidence>
<evidence type="ECO:0000313" key="2">
    <source>
        <dbReference type="Proteomes" id="UP001054837"/>
    </source>
</evidence>
<dbReference type="EMBL" id="BPLQ01011295">
    <property type="protein sequence ID" value="GIY57186.1"/>
    <property type="molecule type" value="Genomic_DNA"/>
</dbReference>
<accession>A0AAV4UHH8</accession>
<dbReference type="Proteomes" id="UP001054837">
    <property type="component" value="Unassembled WGS sequence"/>
</dbReference>
<organism evidence="1 2">
    <name type="scientific">Caerostris darwini</name>
    <dbReference type="NCBI Taxonomy" id="1538125"/>
    <lineage>
        <taxon>Eukaryota</taxon>
        <taxon>Metazoa</taxon>
        <taxon>Ecdysozoa</taxon>
        <taxon>Arthropoda</taxon>
        <taxon>Chelicerata</taxon>
        <taxon>Arachnida</taxon>
        <taxon>Araneae</taxon>
        <taxon>Araneomorphae</taxon>
        <taxon>Entelegynae</taxon>
        <taxon>Araneoidea</taxon>
        <taxon>Araneidae</taxon>
        <taxon>Caerostris</taxon>
    </lineage>
</organism>
<gene>
    <name evidence="1" type="ORF">CDAR_85391</name>
</gene>
<name>A0AAV4UHH8_9ARAC</name>
<protein>
    <submittedName>
        <fullName evidence="1">Uncharacterized protein</fullName>
    </submittedName>
</protein>